<name>A0A4Z2F9N0_9TELE</name>
<evidence type="ECO:0000256" key="1">
    <source>
        <dbReference type="SAM" id="MobiDB-lite"/>
    </source>
</evidence>
<keyword evidence="3" id="KW-1185">Reference proteome</keyword>
<feature type="compositionally biased region" description="Basic residues" evidence="1">
    <location>
        <begin position="147"/>
        <end position="159"/>
    </location>
</feature>
<feature type="region of interest" description="Disordered" evidence="1">
    <location>
        <begin position="45"/>
        <end position="89"/>
    </location>
</feature>
<evidence type="ECO:0000313" key="3">
    <source>
        <dbReference type="Proteomes" id="UP000314294"/>
    </source>
</evidence>
<protein>
    <submittedName>
        <fullName evidence="2">Uncharacterized protein</fullName>
    </submittedName>
</protein>
<comment type="caution">
    <text evidence="2">The sequence shown here is derived from an EMBL/GenBank/DDBJ whole genome shotgun (WGS) entry which is preliminary data.</text>
</comment>
<reference evidence="2 3" key="1">
    <citation type="submission" date="2019-03" db="EMBL/GenBank/DDBJ databases">
        <title>First draft genome of Liparis tanakae, snailfish: a comprehensive survey of snailfish specific genes.</title>
        <authorList>
            <person name="Kim W."/>
            <person name="Song I."/>
            <person name="Jeong J.-H."/>
            <person name="Kim D."/>
            <person name="Kim S."/>
            <person name="Ryu S."/>
            <person name="Song J.Y."/>
            <person name="Lee S.K."/>
        </authorList>
    </citation>
    <scope>NUCLEOTIDE SEQUENCE [LARGE SCALE GENOMIC DNA]</scope>
    <source>
        <tissue evidence="2">Muscle</tissue>
    </source>
</reference>
<sequence length="350" mass="36438">MTGLKGPSVWSSGCENPGPLVRLSGCEGPGPFGPVVWLPPVSRGERRAGVAGGAGRAAAGGGGGGLHGDPGPAAPAPQVQDDPPEAAPELGAHEGVEHRVQAAVQVGQRLRRRHGRLQELRLLAGALREQAGGVHQQHHVVGQVARHEHRHHGQHHPHRAVPPEAPRAQQGGGDGAVADHHDDQRQEEAGGQLRGGQRHLGAPRRGVVREPELAHVARRRGGPVGPALVREGVRGVRRLVAVVEVEGGAGQQQRRGPHGAARQAAARRRAQPEAAARPHDGHVAVDADAGEQQRAAVQAPRSSLQAGAPIGHAHSSLYTMSGSDATNSASATATFSRYTSVMDAVRRYRA</sequence>
<feature type="compositionally biased region" description="Basic and acidic residues" evidence="1">
    <location>
        <begin position="177"/>
        <end position="188"/>
    </location>
</feature>
<dbReference type="AlphaFoldDB" id="A0A4Z2F9N0"/>
<feature type="compositionally biased region" description="Low complexity" evidence="1">
    <location>
        <begin position="247"/>
        <end position="264"/>
    </location>
</feature>
<feature type="compositionally biased region" description="Gly residues" evidence="1">
    <location>
        <begin position="50"/>
        <end position="68"/>
    </location>
</feature>
<proteinExistence type="predicted"/>
<dbReference type="Proteomes" id="UP000314294">
    <property type="component" value="Unassembled WGS sequence"/>
</dbReference>
<feature type="region of interest" description="Disordered" evidence="1">
    <location>
        <begin position="247"/>
        <end position="280"/>
    </location>
</feature>
<evidence type="ECO:0000313" key="2">
    <source>
        <dbReference type="EMBL" id="TNN37936.1"/>
    </source>
</evidence>
<dbReference type="EMBL" id="SRLO01001424">
    <property type="protein sequence ID" value="TNN37936.1"/>
    <property type="molecule type" value="Genomic_DNA"/>
</dbReference>
<accession>A0A4Z2F9N0</accession>
<feature type="region of interest" description="Disordered" evidence="1">
    <location>
        <begin position="145"/>
        <end position="214"/>
    </location>
</feature>
<gene>
    <name evidence="2" type="ORF">EYF80_051890</name>
</gene>
<organism evidence="2 3">
    <name type="scientific">Liparis tanakae</name>
    <name type="common">Tanaka's snailfish</name>
    <dbReference type="NCBI Taxonomy" id="230148"/>
    <lineage>
        <taxon>Eukaryota</taxon>
        <taxon>Metazoa</taxon>
        <taxon>Chordata</taxon>
        <taxon>Craniata</taxon>
        <taxon>Vertebrata</taxon>
        <taxon>Euteleostomi</taxon>
        <taxon>Actinopterygii</taxon>
        <taxon>Neopterygii</taxon>
        <taxon>Teleostei</taxon>
        <taxon>Neoteleostei</taxon>
        <taxon>Acanthomorphata</taxon>
        <taxon>Eupercaria</taxon>
        <taxon>Perciformes</taxon>
        <taxon>Cottioidei</taxon>
        <taxon>Cottales</taxon>
        <taxon>Liparidae</taxon>
        <taxon>Liparis</taxon>
    </lineage>
</organism>